<organism evidence="6 7">
    <name type="scientific">Mesorhizobium mediterraneum</name>
    <dbReference type="NCBI Taxonomy" id="43617"/>
    <lineage>
        <taxon>Bacteria</taxon>
        <taxon>Pseudomonadati</taxon>
        <taxon>Pseudomonadota</taxon>
        <taxon>Alphaproteobacteria</taxon>
        <taxon>Hyphomicrobiales</taxon>
        <taxon>Phyllobacteriaceae</taxon>
        <taxon>Mesorhizobium</taxon>
    </lineage>
</organism>
<dbReference type="SUPFAM" id="SSF56349">
    <property type="entry name" value="DNA breaking-rejoining enzymes"/>
    <property type="match status" value="1"/>
</dbReference>
<feature type="region of interest" description="Disordered" evidence="4">
    <location>
        <begin position="1"/>
        <end position="20"/>
    </location>
</feature>
<feature type="compositionally biased region" description="Basic residues" evidence="4">
    <location>
        <begin position="357"/>
        <end position="368"/>
    </location>
</feature>
<dbReference type="PROSITE" id="PS51898">
    <property type="entry name" value="TYR_RECOMBINASE"/>
    <property type="match status" value="1"/>
</dbReference>
<evidence type="ECO:0000259" key="5">
    <source>
        <dbReference type="PROSITE" id="PS51898"/>
    </source>
</evidence>
<feature type="region of interest" description="Disordered" evidence="4">
    <location>
        <begin position="333"/>
        <end position="368"/>
    </location>
</feature>
<evidence type="ECO:0000256" key="1">
    <source>
        <dbReference type="ARBA" id="ARBA00022908"/>
    </source>
</evidence>
<keyword evidence="3" id="KW-0233">DNA recombination</keyword>
<evidence type="ECO:0000256" key="4">
    <source>
        <dbReference type="SAM" id="MobiDB-lite"/>
    </source>
</evidence>
<dbReference type="InterPro" id="IPR011010">
    <property type="entry name" value="DNA_brk_join_enz"/>
</dbReference>
<gene>
    <name evidence="6" type="ORF">CIT25_24205</name>
</gene>
<dbReference type="AlphaFoldDB" id="A0AB36R4T8"/>
<dbReference type="Gene3D" id="1.10.443.10">
    <property type="entry name" value="Intergrase catalytic core"/>
    <property type="match status" value="1"/>
</dbReference>
<dbReference type="InterPro" id="IPR010998">
    <property type="entry name" value="Integrase_recombinase_N"/>
</dbReference>
<comment type="caution">
    <text evidence="6">The sequence shown here is derived from an EMBL/GenBank/DDBJ whole genome shotgun (WGS) entry which is preliminary data.</text>
</comment>
<dbReference type="PANTHER" id="PTHR30349">
    <property type="entry name" value="PHAGE INTEGRASE-RELATED"/>
    <property type="match status" value="1"/>
</dbReference>
<dbReference type="GO" id="GO:0003677">
    <property type="term" value="F:DNA binding"/>
    <property type="evidence" value="ECO:0007669"/>
    <property type="project" value="UniProtKB-KW"/>
</dbReference>
<dbReference type="Gene3D" id="1.10.150.130">
    <property type="match status" value="1"/>
</dbReference>
<feature type="domain" description="Tyr recombinase" evidence="5">
    <location>
        <begin position="168"/>
        <end position="336"/>
    </location>
</feature>
<feature type="compositionally biased region" description="Basic and acidic residues" evidence="4">
    <location>
        <begin position="333"/>
        <end position="347"/>
    </location>
</feature>
<keyword evidence="7" id="KW-1185">Reference proteome</keyword>
<accession>A0AB36R4T8</accession>
<dbReference type="PANTHER" id="PTHR30349:SF90">
    <property type="entry name" value="TYROSINE RECOMBINASE XERD"/>
    <property type="match status" value="1"/>
</dbReference>
<dbReference type="InterPro" id="IPR002104">
    <property type="entry name" value="Integrase_catalytic"/>
</dbReference>
<evidence type="ECO:0000313" key="7">
    <source>
        <dbReference type="Proteomes" id="UP000216215"/>
    </source>
</evidence>
<keyword evidence="2" id="KW-0238">DNA-binding</keyword>
<evidence type="ECO:0000256" key="2">
    <source>
        <dbReference type="ARBA" id="ARBA00023125"/>
    </source>
</evidence>
<dbReference type="InterPro" id="IPR013762">
    <property type="entry name" value="Integrase-like_cat_sf"/>
</dbReference>
<evidence type="ECO:0000313" key="6">
    <source>
        <dbReference type="EMBL" id="PAP99504.1"/>
    </source>
</evidence>
<keyword evidence="1" id="KW-0229">DNA integration</keyword>
<dbReference type="GO" id="GO:0006310">
    <property type="term" value="P:DNA recombination"/>
    <property type="evidence" value="ECO:0007669"/>
    <property type="project" value="UniProtKB-KW"/>
</dbReference>
<dbReference type="Proteomes" id="UP000216215">
    <property type="component" value="Unassembled WGS sequence"/>
</dbReference>
<protein>
    <recommendedName>
        <fullName evidence="5">Tyr recombinase domain-containing protein</fullName>
    </recommendedName>
</protein>
<evidence type="ECO:0000256" key="3">
    <source>
        <dbReference type="ARBA" id="ARBA00023172"/>
    </source>
</evidence>
<dbReference type="InterPro" id="IPR050090">
    <property type="entry name" value="Tyrosine_recombinase_XerCD"/>
</dbReference>
<dbReference type="Pfam" id="PF00589">
    <property type="entry name" value="Phage_integrase"/>
    <property type="match status" value="1"/>
</dbReference>
<reference evidence="7" key="1">
    <citation type="submission" date="2017-08" db="EMBL/GenBank/DDBJ databases">
        <title>Mesorhizobium wenxinae sp. nov., a novel rhizobial species isolated from root nodules of chickpea (Cicer arietinum L.).</title>
        <authorList>
            <person name="Zhang J."/>
        </authorList>
    </citation>
    <scope>NUCLEOTIDE SEQUENCE [LARGE SCALE GENOMIC DNA]</scope>
    <source>
        <strain evidence="7">USDA 3392</strain>
    </source>
</reference>
<sequence length="368" mass="41758">MKRRAANPFPGVSPAPDRHGKMRWRLRKKGVPQTYLPGEYGSIEFRKAYEAALQGSRAAAMPSRHQYGTFDWLIEHYKRSPKWKKLRPISQYNLGKDFDRFSKAYGKRRVATLRTEHVEAIIGKKADTPSAANHLLKLLRRLCRFAMRKKLIAVDPTLDVERYAENPDGFHTWTEDEISQFEAHHGLASKAVLALRLILNSGAARQDVVKLGRQSVRHGRIAYRRGKTGGDVDLPILEDLEDVLALVPGDRLLFLTHTGDRPYKPTTFGNWFHDQCIAAGLPHCSSHGLRKAGATRLGNAGASELEIMAFLGHRTPDEARTYVKKFNRKRLSDTGMEKVSRAKREQDLSNPVEKLDIHRRKALKEKGN</sequence>
<proteinExistence type="predicted"/>
<dbReference type="GO" id="GO:0015074">
    <property type="term" value="P:DNA integration"/>
    <property type="evidence" value="ECO:0007669"/>
    <property type="project" value="UniProtKB-KW"/>
</dbReference>
<dbReference type="EMBL" id="NPKI01000032">
    <property type="protein sequence ID" value="PAP99504.1"/>
    <property type="molecule type" value="Genomic_DNA"/>
</dbReference>
<name>A0AB36R4T8_9HYPH</name>